<dbReference type="PROSITE" id="PS50089">
    <property type="entry name" value="ZF_RING_2"/>
    <property type="match status" value="1"/>
</dbReference>
<dbReference type="Gene3D" id="3.30.40.10">
    <property type="entry name" value="Zinc/RING finger domain, C3HC4 (zinc finger)"/>
    <property type="match status" value="2"/>
</dbReference>
<proteinExistence type="predicted"/>
<evidence type="ECO:0008006" key="10">
    <source>
        <dbReference type="Google" id="ProtNLM"/>
    </source>
</evidence>
<dbReference type="InterPro" id="IPR052788">
    <property type="entry name" value="RING-type_E3_ligase_ATL"/>
</dbReference>
<dbReference type="PANTHER" id="PTHR45798">
    <property type="entry name" value="RING-H2 FINGER PROTEIN ATL61-RELATED-RELATED"/>
    <property type="match status" value="1"/>
</dbReference>
<feature type="compositionally biased region" description="Low complexity" evidence="5">
    <location>
        <begin position="376"/>
        <end position="394"/>
    </location>
</feature>
<protein>
    <recommendedName>
        <fullName evidence="10">RING-type domain-containing protein</fullName>
    </recommendedName>
</protein>
<evidence type="ECO:0000256" key="4">
    <source>
        <dbReference type="PROSITE-ProRule" id="PRU00175"/>
    </source>
</evidence>
<dbReference type="EMBL" id="KV453910">
    <property type="protein sequence ID" value="ODV80669.1"/>
    <property type="molecule type" value="Genomic_DNA"/>
</dbReference>
<dbReference type="Proteomes" id="UP000094285">
    <property type="component" value="Unassembled WGS sequence"/>
</dbReference>
<feature type="non-terminal residue" evidence="8">
    <location>
        <position position="512"/>
    </location>
</feature>
<dbReference type="RefSeq" id="XP_020065791.1">
    <property type="nucleotide sequence ID" value="XM_020208300.1"/>
</dbReference>
<feature type="domain" description="RING-type" evidence="7">
    <location>
        <begin position="10"/>
        <end position="55"/>
    </location>
</feature>
<feature type="region of interest" description="Disordered" evidence="5">
    <location>
        <begin position="373"/>
        <end position="410"/>
    </location>
</feature>
<dbReference type="PROSITE" id="PS50016">
    <property type="entry name" value="ZF_PHD_2"/>
    <property type="match status" value="1"/>
</dbReference>
<evidence type="ECO:0000256" key="2">
    <source>
        <dbReference type="ARBA" id="ARBA00022771"/>
    </source>
</evidence>
<evidence type="ECO:0000313" key="8">
    <source>
        <dbReference type="EMBL" id="ODV80669.1"/>
    </source>
</evidence>
<accession>A0A1E4SMB6</accession>
<dbReference type="InterPro" id="IPR013083">
    <property type="entry name" value="Znf_RING/FYVE/PHD"/>
</dbReference>
<dbReference type="InterPro" id="IPR019786">
    <property type="entry name" value="Zinc_finger_PHD-type_CS"/>
</dbReference>
<dbReference type="SMART" id="SM00184">
    <property type="entry name" value="RING"/>
    <property type="match status" value="2"/>
</dbReference>
<feature type="compositionally biased region" description="Low complexity" evidence="5">
    <location>
        <begin position="308"/>
        <end position="319"/>
    </location>
</feature>
<dbReference type="InterPro" id="IPR001841">
    <property type="entry name" value="Znf_RING"/>
</dbReference>
<evidence type="ECO:0000256" key="1">
    <source>
        <dbReference type="ARBA" id="ARBA00022723"/>
    </source>
</evidence>
<dbReference type="PROSITE" id="PS01359">
    <property type="entry name" value="ZF_PHD_1"/>
    <property type="match status" value="1"/>
</dbReference>
<organism evidence="8 9">
    <name type="scientific">Suhomyces tanzawaensis NRRL Y-17324</name>
    <dbReference type="NCBI Taxonomy" id="984487"/>
    <lineage>
        <taxon>Eukaryota</taxon>
        <taxon>Fungi</taxon>
        <taxon>Dikarya</taxon>
        <taxon>Ascomycota</taxon>
        <taxon>Saccharomycotina</taxon>
        <taxon>Pichiomycetes</taxon>
        <taxon>Debaryomycetaceae</taxon>
        <taxon>Suhomyces</taxon>
    </lineage>
</organism>
<dbReference type="GO" id="GO:0008270">
    <property type="term" value="F:zinc ion binding"/>
    <property type="evidence" value="ECO:0007669"/>
    <property type="project" value="UniProtKB-KW"/>
</dbReference>
<keyword evidence="1" id="KW-0479">Metal-binding</keyword>
<evidence type="ECO:0000259" key="6">
    <source>
        <dbReference type="PROSITE" id="PS50016"/>
    </source>
</evidence>
<dbReference type="AlphaFoldDB" id="A0A1E4SMB6"/>
<name>A0A1E4SMB6_9ASCO</name>
<evidence type="ECO:0000313" key="9">
    <source>
        <dbReference type="Proteomes" id="UP000094285"/>
    </source>
</evidence>
<dbReference type="SUPFAM" id="SSF57850">
    <property type="entry name" value="RING/U-box"/>
    <property type="match status" value="1"/>
</dbReference>
<keyword evidence="9" id="KW-1185">Reference proteome</keyword>
<dbReference type="GeneID" id="30982437"/>
<evidence type="ECO:0000259" key="7">
    <source>
        <dbReference type="PROSITE" id="PS50089"/>
    </source>
</evidence>
<keyword evidence="3" id="KW-0862">Zinc</keyword>
<reference evidence="9" key="1">
    <citation type="submission" date="2016-05" db="EMBL/GenBank/DDBJ databases">
        <title>Comparative genomics of biotechnologically important yeasts.</title>
        <authorList>
            <consortium name="DOE Joint Genome Institute"/>
            <person name="Riley R."/>
            <person name="Haridas S."/>
            <person name="Wolfe K.H."/>
            <person name="Lopes M.R."/>
            <person name="Hittinger C.T."/>
            <person name="Goker M."/>
            <person name="Salamov A."/>
            <person name="Wisecaver J."/>
            <person name="Long T.M."/>
            <person name="Aerts A.L."/>
            <person name="Barry K."/>
            <person name="Choi C."/>
            <person name="Clum A."/>
            <person name="Coughlan A.Y."/>
            <person name="Deshpande S."/>
            <person name="Douglass A.P."/>
            <person name="Hanson S.J."/>
            <person name="Klenk H.-P."/>
            <person name="Labutti K."/>
            <person name="Lapidus A."/>
            <person name="Lindquist E."/>
            <person name="Lipzen A."/>
            <person name="Meier-Kolthoff J.P."/>
            <person name="Ohm R.A."/>
            <person name="Otillar R.P."/>
            <person name="Pangilinan J."/>
            <person name="Peng Y."/>
            <person name="Rokas A."/>
            <person name="Rosa C.A."/>
            <person name="Scheuner C."/>
            <person name="Sibirny A.A."/>
            <person name="Slot J.C."/>
            <person name="Stielow J.B."/>
            <person name="Sun H."/>
            <person name="Kurtzman C.P."/>
            <person name="Blackwell M."/>
            <person name="Grigoriev I.V."/>
            <person name="Jeffries T.W."/>
        </authorList>
    </citation>
    <scope>NUCLEOTIDE SEQUENCE [LARGE SCALE GENOMIC DNA]</scope>
    <source>
        <strain evidence="9">NRRL Y-17324</strain>
    </source>
</reference>
<dbReference type="CDD" id="cd15489">
    <property type="entry name" value="PHD_SF"/>
    <property type="match status" value="1"/>
</dbReference>
<keyword evidence="2 4" id="KW-0863">Zinc-finger</keyword>
<dbReference type="InterPro" id="IPR019787">
    <property type="entry name" value="Znf_PHD-finger"/>
</dbReference>
<sequence length="512" mass="57493">PDEDDRDNECTICLEPLLDTQLVGIVPSCCGHNKPYHDRCITQWSCNSNSCPTCRQRFYTVEIYPKNKPTMLVHTISVQDKLLTNDAINHIPSEYVIPAAAPAPVEDEIRHGGVCSICSSSDYVSSMRSMLNCNFCCSSFHLDCVGMSPDTDMCSWCCPICDIDQELIIPYQRSRGTSRTTRTCPTPARSVPRALARTRIIRGTGSSARTPARSARPGLIIHNENNELDDSFLYDNDSDDLMQNNEMLYSRFNDFHAPPVINGGVLLRKEQRAQQNLSKEELQSWQIFDVARNQDPEYISEEVKTEGSESASTGTSSSSNKRRRRKKITPVNEAVVGSSKDMIKDNSSRINNLISQIKTSPLARTPITHAASGVLSASDSPASISPSSNSPMDPTFNDSDTQYDSDSRLQKKHKSLELTLDQKIEIQKYIRSNLRLLYKPNHTEQLPSELIITSEEDYIKINKTISRKIYGHILSEVNNSATSDSTLLDKYFKEDDVTKLKELVDRYVKGEL</sequence>
<evidence type="ECO:0000256" key="5">
    <source>
        <dbReference type="SAM" id="MobiDB-lite"/>
    </source>
</evidence>
<dbReference type="OrthoDB" id="8062037at2759"/>
<feature type="region of interest" description="Disordered" evidence="5">
    <location>
        <begin position="300"/>
        <end position="342"/>
    </location>
</feature>
<dbReference type="Pfam" id="PF13639">
    <property type="entry name" value="zf-RING_2"/>
    <property type="match status" value="1"/>
</dbReference>
<dbReference type="SUPFAM" id="SSF57903">
    <property type="entry name" value="FYVE/PHD zinc finger"/>
    <property type="match status" value="1"/>
</dbReference>
<feature type="non-terminal residue" evidence="8">
    <location>
        <position position="1"/>
    </location>
</feature>
<dbReference type="InterPro" id="IPR011011">
    <property type="entry name" value="Znf_FYVE_PHD"/>
</dbReference>
<gene>
    <name evidence="8" type="ORF">CANTADRAFT_29596</name>
</gene>
<feature type="domain" description="PHD-type" evidence="6">
    <location>
        <begin position="112"/>
        <end position="164"/>
    </location>
</feature>
<dbReference type="STRING" id="984487.A0A1E4SMB6"/>
<dbReference type="PANTHER" id="PTHR45798:SF97">
    <property type="entry name" value="ALCOHOL-SENSITIVE RING FINGER PROTEIN 1"/>
    <property type="match status" value="1"/>
</dbReference>
<evidence type="ECO:0000256" key="3">
    <source>
        <dbReference type="ARBA" id="ARBA00022833"/>
    </source>
</evidence>